<proteinExistence type="inferred from homology"/>
<evidence type="ECO:0000259" key="5">
    <source>
        <dbReference type="PROSITE" id="PS51471"/>
    </source>
</evidence>
<evidence type="ECO:0000256" key="3">
    <source>
        <dbReference type="ARBA" id="ARBA00023002"/>
    </source>
</evidence>
<dbReference type="InterPro" id="IPR005123">
    <property type="entry name" value="Oxoglu/Fe-dep_dioxygenase_dom"/>
</dbReference>
<accession>A0A7J0FHI3</accession>
<dbReference type="GO" id="GO:0051213">
    <property type="term" value="F:dioxygenase activity"/>
    <property type="evidence" value="ECO:0007669"/>
    <property type="project" value="UniProtKB-ARBA"/>
</dbReference>
<dbReference type="PRINTS" id="PR00682">
    <property type="entry name" value="IPNSYNTHASE"/>
</dbReference>
<dbReference type="InterPro" id="IPR044861">
    <property type="entry name" value="IPNS-like_FE2OG_OXY"/>
</dbReference>
<keyword evidence="3" id="KW-0560">Oxidoreductase</keyword>
<name>A0A7J0FHI3_9ERIC</name>
<dbReference type="SUPFAM" id="SSF51197">
    <property type="entry name" value="Clavaminate synthase-like"/>
    <property type="match status" value="1"/>
</dbReference>
<protein>
    <submittedName>
        <fullName evidence="6">2-oxoglutarate (2OG) and Fe(II)-dependent oxygenase superfamily protein</fullName>
    </submittedName>
</protein>
<gene>
    <name evidence="6" type="ORF">Acr_12g0004370</name>
</gene>
<keyword evidence="2" id="KW-0479">Metal-binding</keyword>
<keyword evidence="4" id="KW-0408">Iron</keyword>
<evidence type="ECO:0000256" key="1">
    <source>
        <dbReference type="ARBA" id="ARBA00008056"/>
    </source>
</evidence>
<evidence type="ECO:0000313" key="6">
    <source>
        <dbReference type="EMBL" id="GFY97896.1"/>
    </source>
</evidence>
<evidence type="ECO:0000313" key="7">
    <source>
        <dbReference type="Proteomes" id="UP000585474"/>
    </source>
</evidence>
<keyword evidence="7" id="KW-1185">Reference proteome</keyword>
<dbReference type="Gene3D" id="2.60.120.330">
    <property type="entry name" value="B-lactam Antibiotic, Isopenicillin N Synthase, Chain"/>
    <property type="match status" value="1"/>
</dbReference>
<dbReference type="Pfam" id="PF14226">
    <property type="entry name" value="DIOX_N"/>
    <property type="match status" value="1"/>
</dbReference>
<dbReference type="PANTHER" id="PTHR10209">
    <property type="entry name" value="OXIDOREDUCTASE, 2OG-FE II OXYGENASE FAMILY PROTEIN"/>
    <property type="match status" value="1"/>
</dbReference>
<organism evidence="6 7">
    <name type="scientific">Actinidia rufa</name>
    <dbReference type="NCBI Taxonomy" id="165716"/>
    <lineage>
        <taxon>Eukaryota</taxon>
        <taxon>Viridiplantae</taxon>
        <taxon>Streptophyta</taxon>
        <taxon>Embryophyta</taxon>
        <taxon>Tracheophyta</taxon>
        <taxon>Spermatophyta</taxon>
        <taxon>Magnoliopsida</taxon>
        <taxon>eudicotyledons</taxon>
        <taxon>Gunneridae</taxon>
        <taxon>Pentapetalae</taxon>
        <taxon>asterids</taxon>
        <taxon>Ericales</taxon>
        <taxon>Actinidiaceae</taxon>
        <taxon>Actinidia</taxon>
    </lineage>
</organism>
<dbReference type="GO" id="GO:0046872">
    <property type="term" value="F:metal ion binding"/>
    <property type="evidence" value="ECO:0007669"/>
    <property type="project" value="UniProtKB-KW"/>
</dbReference>
<feature type="domain" description="Fe2OG dioxygenase" evidence="5">
    <location>
        <begin position="452"/>
        <end position="536"/>
    </location>
</feature>
<comment type="caution">
    <text evidence="6">The sequence shown here is derived from an EMBL/GenBank/DDBJ whole genome shotgun (WGS) entry which is preliminary data.</text>
</comment>
<evidence type="ECO:0000256" key="2">
    <source>
        <dbReference type="ARBA" id="ARBA00022723"/>
    </source>
</evidence>
<dbReference type="InterPro" id="IPR027443">
    <property type="entry name" value="IPNS-like_sf"/>
</dbReference>
<dbReference type="GO" id="GO:0016705">
    <property type="term" value="F:oxidoreductase activity, acting on paired donors, with incorporation or reduction of molecular oxygen"/>
    <property type="evidence" value="ECO:0007669"/>
    <property type="project" value="UniProtKB-ARBA"/>
</dbReference>
<sequence length="536" mass="59532">MLEVDTLMRQMKLPFSAEDLLHVYTIMRLKKEPNTPFLKDFNDLFKCRSKECKEDIQAVNNRQASRKVTDLLAYKTIYRNLTPTQGRKSSVVSGYLACASRARLYTEVMVVDSAKDCDTSLALAQVVMLPKDVVDLAEEGLEEIRNLLVMQQVQRAIKKSKKKISSLERMAKMDSKVVEKAKMELAAVVQERDASYVAVTEAQRERVYKWGIDRAGNNYDKLLADHRPGIFQEDTRVRVHSTQIVLIRMAAVTVPSDYNRMKELTDFDNSKSGVKGLSDSGITQIPKFFIHSPETLPTLKPNPSKIGIPMIDLSLIDSPEDRGNLVHQIRDAAKTWGFFHVINHGVPVSVLDETIDSVRSFHEQPPAARAERYVRSEQSGVMFASNTDLFRSAVASWHDFVHVWMSPEPSDPGRIPAGVAEWDGWAVGVAEAVAGLLAEGLGAEAGRLREAGLLVTRSVAGVYYPRCPEPELTLGLNPHTDPGVLTVLLENQAPGLQVRHGGEWVDVRPVPGSLIINIGDALQVTHCSSFNLAPNI</sequence>
<dbReference type="Proteomes" id="UP000585474">
    <property type="component" value="Unassembled WGS sequence"/>
</dbReference>
<dbReference type="EMBL" id="BJWL01000012">
    <property type="protein sequence ID" value="GFY97896.1"/>
    <property type="molecule type" value="Genomic_DNA"/>
</dbReference>
<dbReference type="OrthoDB" id="288590at2759"/>
<dbReference type="AlphaFoldDB" id="A0A7J0FHI3"/>
<dbReference type="PROSITE" id="PS51471">
    <property type="entry name" value="FE2OG_OXY"/>
    <property type="match status" value="1"/>
</dbReference>
<dbReference type="PANTHER" id="PTHR10209:SF546">
    <property type="entry name" value="1-AMINOCYCLOPROPANE-1-CARBOXYLATE OXIDASE HOMOLOG 4-LIKE"/>
    <property type="match status" value="1"/>
</dbReference>
<comment type="similarity">
    <text evidence="1">Belongs to the iron/ascorbate-dependent oxidoreductase family.</text>
</comment>
<dbReference type="InterPro" id="IPR026992">
    <property type="entry name" value="DIOX_N"/>
</dbReference>
<reference evidence="6 7" key="1">
    <citation type="submission" date="2019-07" db="EMBL/GenBank/DDBJ databases">
        <title>De Novo Assembly of kiwifruit Actinidia rufa.</title>
        <authorList>
            <person name="Sugita-Konishi S."/>
            <person name="Sato K."/>
            <person name="Mori E."/>
            <person name="Abe Y."/>
            <person name="Kisaki G."/>
            <person name="Hamano K."/>
            <person name="Suezawa K."/>
            <person name="Otani M."/>
            <person name="Fukuda T."/>
            <person name="Manabe T."/>
            <person name="Gomi K."/>
            <person name="Tabuchi M."/>
            <person name="Akimitsu K."/>
            <person name="Kataoka I."/>
        </authorList>
    </citation>
    <scope>NUCLEOTIDE SEQUENCE [LARGE SCALE GENOMIC DNA]</scope>
    <source>
        <strain evidence="7">cv. Fuchu</strain>
    </source>
</reference>
<dbReference type="Pfam" id="PF03171">
    <property type="entry name" value="2OG-FeII_Oxy"/>
    <property type="match status" value="1"/>
</dbReference>
<evidence type="ECO:0000256" key="4">
    <source>
        <dbReference type="ARBA" id="ARBA00023004"/>
    </source>
</evidence>